<keyword evidence="3" id="KW-1185">Reference proteome</keyword>
<sequence length="179" mass="19388">MQAVSTRTRITYAVCFALVLVVAFAALFFVARRVGAQAIDLGQSTRPAAKGHVQFAAEPQTIAANKPATVLLHFHVDPGFHINSHTPKSEMLIPTKIAIGEGDGIKVQTVDFPAGQPYSFSFEPQTKLDVYTNEVVLTAHVVAQPGQRSLIGVLRYQACDQAACYPPKTLPVEQPFTAR</sequence>
<dbReference type="Pfam" id="PF11412">
    <property type="entry name" value="DsbD_N"/>
    <property type="match status" value="1"/>
</dbReference>
<dbReference type="RefSeq" id="WP_263414859.1">
    <property type="nucleotide sequence ID" value="NZ_BAABBH010000001.1"/>
</dbReference>
<comment type="caution">
    <text evidence="2">The sequence shown here is derived from an EMBL/GenBank/DDBJ whole genome shotgun (WGS) entry which is preliminary data.</text>
</comment>
<dbReference type="InterPro" id="IPR036929">
    <property type="entry name" value="DsbDN_sf"/>
</dbReference>
<evidence type="ECO:0000259" key="1">
    <source>
        <dbReference type="Pfam" id="PF11412"/>
    </source>
</evidence>
<dbReference type="SUPFAM" id="SSF74863">
    <property type="entry name" value="Thiol:disulfide interchange protein DsbD, N-terminal domain (DsbD-alpha)"/>
    <property type="match status" value="1"/>
</dbReference>
<dbReference type="EMBL" id="JBJYXY010000001">
    <property type="protein sequence ID" value="MFN2976963.1"/>
    <property type="molecule type" value="Genomic_DNA"/>
</dbReference>
<evidence type="ECO:0000313" key="2">
    <source>
        <dbReference type="EMBL" id="MFN2976963.1"/>
    </source>
</evidence>
<dbReference type="InterPro" id="IPR028250">
    <property type="entry name" value="DsbDN"/>
</dbReference>
<gene>
    <name evidence="2" type="ORF">ACK2TP_14425</name>
</gene>
<accession>A0ABW9KN49</accession>
<evidence type="ECO:0000313" key="3">
    <source>
        <dbReference type="Proteomes" id="UP001634747"/>
    </source>
</evidence>
<name>A0ABW9KN49_9BACT</name>
<proteinExistence type="predicted"/>
<dbReference type="Gene3D" id="2.60.40.1250">
    <property type="entry name" value="Thiol:disulfide interchange protein DsbD, N-terminal domain"/>
    <property type="match status" value="1"/>
</dbReference>
<feature type="domain" description="Thiol:disulfide interchange protein DsbD N-terminal" evidence="1">
    <location>
        <begin position="60"/>
        <end position="169"/>
    </location>
</feature>
<organism evidence="2 3">
    <name type="scientific">Terriglobus aquaticus</name>
    <dbReference type="NCBI Taxonomy" id="940139"/>
    <lineage>
        <taxon>Bacteria</taxon>
        <taxon>Pseudomonadati</taxon>
        <taxon>Acidobacteriota</taxon>
        <taxon>Terriglobia</taxon>
        <taxon>Terriglobales</taxon>
        <taxon>Acidobacteriaceae</taxon>
        <taxon>Terriglobus</taxon>
    </lineage>
</organism>
<reference evidence="2 3" key="1">
    <citation type="submission" date="2024-12" db="EMBL/GenBank/DDBJ databases">
        <authorList>
            <person name="Lee Y."/>
        </authorList>
    </citation>
    <scope>NUCLEOTIDE SEQUENCE [LARGE SCALE GENOMIC DNA]</scope>
    <source>
        <strain evidence="2 3">03SUJ4</strain>
    </source>
</reference>
<dbReference type="Proteomes" id="UP001634747">
    <property type="component" value="Unassembled WGS sequence"/>
</dbReference>
<protein>
    <submittedName>
        <fullName evidence="2">Protein-disulfide reductase DsbD N-terminal domain-containing protein</fullName>
    </submittedName>
</protein>